<name>A0A7R9FGN2_9NEOP</name>
<sequence length="169" mass="18917">MKPFPYGDPTIQGLLTPGTPLLQNLESLIQRLILHHVRTSSSDLSRIQIGKATRARIAKTPTFSHVLYISPKVRTDRTGTPNINSEGTAGLIFALSRSTVAKSPRSQLCLKVVRWGKKELLAKYPRSQLCLKVVCWVKKELLDKSPRSQLCLKLVCWGKKELLESGKIE</sequence>
<organism evidence="1">
    <name type="scientific">Timema tahoe</name>
    <dbReference type="NCBI Taxonomy" id="61484"/>
    <lineage>
        <taxon>Eukaryota</taxon>
        <taxon>Metazoa</taxon>
        <taxon>Ecdysozoa</taxon>
        <taxon>Arthropoda</taxon>
        <taxon>Hexapoda</taxon>
        <taxon>Insecta</taxon>
        <taxon>Pterygota</taxon>
        <taxon>Neoptera</taxon>
        <taxon>Polyneoptera</taxon>
        <taxon>Phasmatodea</taxon>
        <taxon>Timematodea</taxon>
        <taxon>Timematoidea</taxon>
        <taxon>Timematidae</taxon>
        <taxon>Timema</taxon>
    </lineage>
</organism>
<accession>A0A7R9FGN2</accession>
<gene>
    <name evidence="1" type="ORF">TTEB3V08_LOCUS230</name>
</gene>
<proteinExistence type="predicted"/>
<dbReference type="AlphaFoldDB" id="A0A7R9FGN2"/>
<protein>
    <submittedName>
        <fullName evidence="1">Uncharacterized protein</fullName>
    </submittedName>
</protein>
<evidence type="ECO:0000313" key="1">
    <source>
        <dbReference type="EMBL" id="CAD7452039.1"/>
    </source>
</evidence>
<reference evidence="1" key="1">
    <citation type="submission" date="2020-11" db="EMBL/GenBank/DDBJ databases">
        <authorList>
            <person name="Tran Van P."/>
        </authorList>
    </citation>
    <scope>NUCLEOTIDE SEQUENCE</scope>
</reference>
<dbReference type="EMBL" id="OE000027">
    <property type="protein sequence ID" value="CAD7452039.1"/>
    <property type="molecule type" value="Genomic_DNA"/>
</dbReference>